<dbReference type="EMBL" id="VDEP01000475">
    <property type="protein sequence ID" value="KAA1073000.1"/>
    <property type="molecule type" value="Genomic_DNA"/>
</dbReference>
<dbReference type="Proteomes" id="UP000324748">
    <property type="component" value="Unassembled WGS sequence"/>
</dbReference>
<dbReference type="AlphaFoldDB" id="A0A5B0N623"/>
<reference evidence="4 5" key="1">
    <citation type="submission" date="2019-05" db="EMBL/GenBank/DDBJ databases">
        <title>Emergence of the Ug99 lineage of the wheat stem rust pathogen through somatic hybridization.</title>
        <authorList>
            <person name="Li F."/>
            <person name="Upadhyaya N.M."/>
            <person name="Sperschneider J."/>
            <person name="Matny O."/>
            <person name="Nguyen-Phuc H."/>
            <person name="Mago R."/>
            <person name="Raley C."/>
            <person name="Miller M.E."/>
            <person name="Silverstein K.A.T."/>
            <person name="Henningsen E."/>
            <person name="Hirsch C.D."/>
            <person name="Visser B."/>
            <person name="Pretorius Z.A."/>
            <person name="Steffenson B.J."/>
            <person name="Schwessinger B."/>
            <person name="Dodds P.N."/>
            <person name="Figueroa M."/>
        </authorList>
    </citation>
    <scope>NUCLEOTIDE SEQUENCE [LARGE SCALE GENOMIC DNA]</scope>
    <source>
        <strain evidence="3">21-0</strain>
        <strain evidence="2 5">Ug99</strain>
    </source>
</reference>
<dbReference type="EMBL" id="VSWC01000118">
    <property type="protein sequence ID" value="KAA1084705.1"/>
    <property type="molecule type" value="Genomic_DNA"/>
</dbReference>
<gene>
    <name evidence="3" type="ORF">PGT21_034501</name>
    <name evidence="2" type="ORF">PGTUg99_017666</name>
</gene>
<dbReference type="Proteomes" id="UP000325313">
    <property type="component" value="Unassembled WGS sequence"/>
</dbReference>
<proteinExistence type="predicted"/>
<name>A0A5B0N623_PUCGR</name>
<evidence type="ECO:0000313" key="4">
    <source>
        <dbReference type="Proteomes" id="UP000324748"/>
    </source>
</evidence>
<sequence>MPHQTGAYNVLGSFMDKRVKDDIPKNKPDPLRRDNKEDQAYAHIALIELVISATDGPAAESDKEAPSPTKWFFVEESSWADPRSIPTVEQQSYSQAGTPFWCGTASSHSGVELYCAFRFEMKSRSKTSNCHSHTNLTLRTAQHQNRQQPPPVYQSFSSRNNINNK</sequence>
<protein>
    <submittedName>
        <fullName evidence="3">Uncharacterized protein</fullName>
    </submittedName>
</protein>
<organism evidence="3 4">
    <name type="scientific">Puccinia graminis f. sp. tritici</name>
    <dbReference type="NCBI Taxonomy" id="56615"/>
    <lineage>
        <taxon>Eukaryota</taxon>
        <taxon>Fungi</taxon>
        <taxon>Dikarya</taxon>
        <taxon>Basidiomycota</taxon>
        <taxon>Pucciniomycotina</taxon>
        <taxon>Pucciniomycetes</taxon>
        <taxon>Pucciniales</taxon>
        <taxon>Pucciniaceae</taxon>
        <taxon>Puccinia</taxon>
    </lineage>
</organism>
<evidence type="ECO:0000256" key="1">
    <source>
        <dbReference type="SAM" id="MobiDB-lite"/>
    </source>
</evidence>
<evidence type="ECO:0000313" key="5">
    <source>
        <dbReference type="Proteomes" id="UP000325313"/>
    </source>
</evidence>
<accession>A0A5B0N623</accession>
<feature type="region of interest" description="Disordered" evidence="1">
    <location>
        <begin position="138"/>
        <end position="165"/>
    </location>
</feature>
<evidence type="ECO:0000313" key="3">
    <source>
        <dbReference type="EMBL" id="KAA1084705.1"/>
    </source>
</evidence>
<evidence type="ECO:0000313" key="2">
    <source>
        <dbReference type="EMBL" id="KAA1073000.1"/>
    </source>
</evidence>
<comment type="caution">
    <text evidence="3">The sequence shown here is derived from an EMBL/GenBank/DDBJ whole genome shotgun (WGS) entry which is preliminary data.</text>
</comment>
<feature type="compositionally biased region" description="Polar residues" evidence="1">
    <location>
        <begin position="154"/>
        <end position="165"/>
    </location>
</feature>
<feature type="compositionally biased region" description="Polar residues" evidence="1">
    <location>
        <begin position="138"/>
        <end position="147"/>
    </location>
</feature>
<keyword evidence="4" id="KW-1185">Reference proteome</keyword>